<dbReference type="Proteomes" id="UP000289269">
    <property type="component" value="Unassembled WGS sequence"/>
</dbReference>
<gene>
    <name evidence="2" type="ORF">EOT04_02840</name>
</gene>
<organism evidence="2 3">
    <name type="scientific">Candidatus Chaera renei</name>
    <dbReference type="NCBI Taxonomy" id="2506947"/>
    <lineage>
        <taxon>Bacteria</taxon>
        <taxon>Candidatus Saccharimonadota</taxon>
        <taxon>Candidatus Saccharimonadia</taxon>
        <taxon>Candidatus Saccharimonadales</taxon>
        <taxon>Candidatus Saccharimonadaceae</taxon>
        <taxon>Candidatus Chaera</taxon>
    </lineage>
</organism>
<comment type="caution">
    <text evidence="2">The sequence shown here is derived from an EMBL/GenBank/DDBJ whole genome shotgun (WGS) entry which is preliminary data.</text>
</comment>
<reference evidence="2" key="1">
    <citation type="submission" date="2019-01" db="EMBL/GenBank/DDBJ databases">
        <title>Genomic signatures and co-occurrence patterns of the ultra-small Saccharimodia (Patescibacteria phylum) suggest a symbiotic lifestyle.</title>
        <authorList>
            <person name="Lemos L."/>
            <person name="Medeiros J."/>
            <person name="Andreote F."/>
            <person name="Fernandes G."/>
            <person name="Varani A."/>
            <person name="Oliveira G."/>
            <person name="Pylro V."/>
        </authorList>
    </citation>
    <scope>NUCLEOTIDE SEQUENCE [LARGE SCALE GENOMIC DNA]</scope>
    <source>
        <strain evidence="2">AMD01</strain>
    </source>
</reference>
<proteinExistence type="predicted"/>
<dbReference type="AlphaFoldDB" id="A0A4Q0AGD3"/>
<dbReference type="EMBL" id="SCKW01000031">
    <property type="protein sequence ID" value="RWZ78123.1"/>
    <property type="molecule type" value="Genomic_DNA"/>
</dbReference>
<evidence type="ECO:0000313" key="3">
    <source>
        <dbReference type="Proteomes" id="UP000289269"/>
    </source>
</evidence>
<sequence>MQTPGSSFLHERNPNLHTSQEVENVVGYLRNGGEAIPNEPADKISSYLGFLASREYVNDGILTGDQSSIDRQIEAHVIKAEDVPEGYFELQRRIAREQGHGDIEITSEMRRLMTEAVQADQRAGLGKWVEYLGGEDGGYPDWFKHYTWTSITKLGTYDKDKQEFQKRSRGTTAPYPELNREALAYVYDVLNKARVQGEKVDGGANDEKLQKLLKSANFGKLYAHAVLEVTPDSPELRKDTRGSWTKFNQTDDPRTARRLAGSLQGHGTGWCTAGESTASIQLQGGDFYVYYTRDEDGKDTVPRVAIRMQDGKVAEVRGVNAAQELEPEMADITAEQLKKLPGGEEYIRKAEYMKRLTAIEKKIAANPNAELTSEELRFLYELDHEIEGFGYEEDPRIGEIRTLRGDRDKPELARILPEAIMEQVRSAYTAYRTVADKLLGTKRGVFGKREAAISAQDVKQLFATKDREWQANGTYDYLVEQLIENGARFNLVATPNIEASEDQIVALAEDFGKDQPYSTYVYDELYRRGRYSGREWSGNSGNAPVRLSLIPSRVDNELSYKRADEQVRLLRERQARRPELHARVPSLLDAVTYWYSLRAQGDKLDDSSAFDKTYIRHFDLEPKTVDRWSLVPDSYVAYDGWPRLNRSRADREYVARLAVG</sequence>
<name>A0A4Q0AGD3_9BACT</name>
<keyword evidence="3" id="KW-1185">Reference proteome</keyword>
<feature type="region of interest" description="Disordered" evidence="1">
    <location>
        <begin position="1"/>
        <end position="20"/>
    </location>
</feature>
<evidence type="ECO:0000313" key="2">
    <source>
        <dbReference type="EMBL" id="RWZ78123.1"/>
    </source>
</evidence>
<protein>
    <submittedName>
        <fullName evidence="2">Uncharacterized protein</fullName>
    </submittedName>
</protein>
<accession>A0A4Q0AGD3</accession>
<evidence type="ECO:0000256" key="1">
    <source>
        <dbReference type="SAM" id="MobiDB-lite"/>
    </source>
</evidence>